<keyword evidence="3" id="KW-0255">Endonuclease</keyword>
<keyword evidence="1" id="KW-0812">Transmembrane</keyword>
<dbReference type="Proteomes" id="UP001603013">
    <property type="component" value="Unassembled WGS sequence"/>
</dbReference>
<sequence length="350" mass="36973">MSERSDGSSRTPRRRGPLTGAVAAAVAAVGWLLLTHHMWPRLPGNAVGFLETFLPWLGLVVPAGLVGAAVRRSAVVAVACVVVAAVWAVAFREVLPPRAAASRDPCGLTVVQHNVSDENTSPSRVVRILLAADPDVVALEELTPTSLPAYRLELGRTHPHHATVGTVGLWSAYPLTDIGRVDLRPRAVGTGWDRGLRAVVRGPRGDVATYVAHLPSVRIRPAQGYATGRRDESAALLGRALEKERSRTVLVLGDLNGTVDDRGLAPVLSQVRGNREEWAFSWPAGVPLARIDHVLARGAEVTATWALPATGSDHLPVAAHVRFPAPSETAVPISCLRVPPGGPAGRSHGG</sequence>
<organism evidence="3 4">
    <name type="scientific">Streptomyces lateritius</name>
    <dbReference type="NCBI Taxonomy" id="67313"/>
    <lineage>
        <taxon>Bacteria</taxon>
        <taxon>Bacillati</taxon>
        <taxon>Actinomycetota</taxon>
        <taxon>Actinomycetes</taxon>
        <taxon>Kitasatosporales</taxon>
        <taxon>Streptomycetaceae</taxon>
        <taxon>Streptomyces</taxon>
    </lineage>
</organism>
<dbReference type="GO" id="GO:0004519">
    <property type="term" value="F:endonuclease activity"/>
    <property type="evidence" value="ECO:0007669"/>
    <property type="project" value="UniProtKB-KW"/>
</dbReference>
<gene>
    <name evidence="3" type="ORF">ACF05T_20415</name>
</gene>
<feature type="domain" description="Endonuclease/exonuclease/phosphatase" evidence="2">
    <location>
        <begin position="112"/>
        <end position="314"/>
    </location>
</feature>
<keyword evidence="4" id="KW-1185">Reference proteome</keyword>
<feature type="transmembrane region" description="Helical" evidence="1">
    <location>
        <begin position="46"/>
        <end position="66"/>
    </location>
</feature>
<dbReference type="SUPFAM" id="SSF56219">
    <property type="entry name" value="DNase I-like"/>
    <property type="match status" value="1"/>
</dbReference>
<dbReference type="Pfam" id="PF03372">
    <property type="entry name" value="Exo_endo_phos"/>
    <property type="match status" value="1"/>
</dbReference>
<comment type="caution">
    <text evidence="3">The sequence shown here is derived from an EMBL/GenBank/DDBJ whole genome shotgun (WGS) entry which is preliminary data.</text>
</comment>
<evidence type="ECO:0000259" key="2">
    <source>
        <dbReference type="Pfam" id="PF03372"/>
    </source>
</evidence>
<keyword evidence="3" id="KW-0378">Hydrolase</keyword>
<keyword evidence="3" id="KW-0540">Nuclease</keyword>
<dbReference type="InterPro" id="IPR036691">
    <property type="entry name" value="Endo/exonu/phosph_ase_sf"/>
</dbReference>
<keyword evidence="1" id="KW-1133">Transmembrane helix</keyword>
<evidence type="ECO:0000256" key="1">
    <source>
        <dbReference type="SAM" id="Phobius"/>
    </source>
</evidence>
<proteinExistence type="predicted"/>
<dbReference type="InterPro" id="IPR005135">
    <property type="entry name" value="Endo/exonuclease/phosphatase"/>
</dbReference>
<reference evidence="3 4" key="1">
    <citation type="submission" date="2024-10" db="EMBL/GenBank/DDBJ databases">
        <title>The Natural Products Discovery Center: Release of the First 8490 Sequenced Strains for Exploring Actinobacteria Biosynthetic Diversity.</title>
        <authorList>
            <person name="Kalkreuter E."/>
            <person name="Kautsar S.A."/>
            <person name="Yang D."/>
            <person name="Bader C.D."/>
            <person name="Teijaro C.N."/>
            <person name="Fluegel L."/>
            <person name="Davis C.M."/>
            <person name="Simpson J.R."/>
            <person name="Lauterbach L."/>
            <person name="Steele A.D."/>
            <person name="Gui C."/>
            <person name="Meng S."/>
            <person name="Li G."/>
            <person name="Viehrig K."/>
            <person name="Ye F."/>
            <person name="Su P."/>
            <person name="Kiefer A.F."/>
            <person name="Nichols A."/>
            <person name="Cepeda A.J."/>
            <person name="Yan W."/>
            <person name="Fan B."/>
            <person name="Jiang Y."/>
            <person name="Adhikari A."/>
            <person name="Zheng C.-J."/>
            <person name="Schuster L."/>
            <person name="Cowan T.M."/>
            <person name="Smanski M.J."/>
            <person name="Chevrette M.G."/>
            <person name="De Carvalho L.P.S."/>
            <person name="Shen B."/>
        </authorList>
    </citation>
    <scope>NUCLEOTIDE SEQUENCE [LARGE SCALE GENOMIC DNA]</scope>
    <source>
        <strain evidence="3 4">NPDC015755</strain>
    </source>
</reference>
<evidence type="ECO:0000313" key="3">
    <source>
        <dbReference type="EMBL" id="MFF8278445.1"/>
    </source>
</evidence>
<feature type="transmembrane region" description="Helical" evidence="1">
    <location>
        <begin position="16"/>
        <end position="34"/>
    </location>
</feature>
<dbReference type="RefSeq" id="WP_391935577.1">
    <property type="nucleotide sequence ID" value="NZ_JBIBSM010000010.1"/>
</dbReference>
<accession>A0ABW6YFC2</accession>
<name>A0ABW6YFC2_9ACTN</name>
<protein>
    <submittedName>
        <fullName evidence="3">Endonuclease/exonuclease/phosphatase family protein</fullName>
    </submittedName>
</protein>
<dbReference type="Gene3D" id="3.60.10.10">
    <property type="entry name" value="Endonuclease/exonuclease/phosphatase"/>
    <property type="match status" value="1"/>
</dbReference>
<evidence type="ECO:0000313" key="4">
    <source>
        <dbReference type="Proteomes" id="UP001603013"/>
    </source>
</evidence>
<dbReference type="EMBL" id="JBIBSM010000010">
    <property type="protein sequence ID" value="MFF8278445.1"/>
    <property type="molecule type" value="Genomic_DNA"/>
</dbReference>
<keyword evidence="1" id="KW-0472">Membrane</keyword>
<feature type="transmembrane region" description="Helical" evidence="1">
    <location>
        <begin position="73"/>
        <end position="91"/>
    </location>
</feature>